<evidence type="ECO:0000256" key="3">
    <source>
        <dbReference type="ARBA" id="ARBA00004496"/>
    </source>
</evidence>
<name>A0A101HSF8_9BACT</name>
<evidence type="ECO:0000256" key="7">
    <source>
        <dbReference type="ARBA" id="ARBA00022490"/>
    </source>
</evidence>
<evidence type="ECO:0000256" key="6">
    <source>
        <dbReference type="ARBA" id="ARBA00012102"/>
    </source>
</evidence>
<dbReference type="Pfam" id="PF03309">
    <property type="entry name" value="Pan_kinase"/>
    <property type="match status" value="1"/>
</dbReference>
<evidence type="ECO:0000256" key="14">
    <source>
        <dbReference type="ARBA" id="ARBA00038036"/>
    </source>
</evidence>
<feature type="binding site" evidence="16">
    <location>
        <position position="129"/>
    </location>
    <ligand>
        <name>K(+)</name>
        <dbReference type="ChEBI" id="CHEBI:29103"/>
    </ligand>
</feature>
<dbReference type="NCBIfam" id="TIGR00671">
    <property type="entry name" value="baf"/>
    <property type="match status" value="1"/>
</dbReference>
<dbReference type="PANTHER" id="PTHR34265:SF1">
    <property type="entry name" value="TYPE III PANTOTHENATE KINASE"/>
    <property type="match status" value="1"/>
</dbReference>
<evidence type="ECO:0000256" key="1">
    <source>
        <dbReference type="ARBA" id="ARBA00001206"/>
    </source>
</evidence>
<comment type="function">
    <text evidence="16">Catalyzes the phosphorylation of pantothenate (Pan), the first step in CoA biosynthesis.</text>
</comment>
<dbReference type="SUPFAM" id="SSF53067">
    <property type="entry name" value="Actin-like ATPase domain"/>
    <property type="match status" value="2"/>
</dbReference>
<dbReference type="Gene3D" id="3.30.420.40">
    <property type="match status" value="2"/>
</dbReference>
<keyword evidence="12 16" id="KW-0630">Potassium</keyword>
<feature type="binding site" evidence="16">
    <location>
        <begin position="6"/>
        <end position="13"/>
    </location>
    <ligand>
        <name>ATP</name>
        <dbReference type="ChEBI" id="CHEBI:30616"/>
    </ligand>
</feature>
<feature type="binding site" evidence="16">
    <location>
        <position position="132"/>
    </location>
    <ligand>
        <name>ATP</name>
        <dbReference type="ChEBI" id="CHEBI:30616"/>
    </ligand>
</feature>
<dbReference type="InterPro" id="IPR004619">
    <property type="entry name" value="Type_III_PanK"/>
</dbReference>
<feature type="binding site" evidence="16">
    <location>
        <begin position="107"/>
        <end position="110"/>
    </location>
    <ligand>
        <name>substrate</name>
    </ligand>
</feature>
<comment type="similarity">
    <text evidence="14 16">Belongs to the type III pantothenate kinase family.</text>
</comment>
<feature type="binding site" evidence="16">
    <location>
        <position position="183"/>
    </location>
    <ligand>
        <name>substrate</name>
    </ligand>
</feature>
<sequence>MLLLADVGNTTTVFGLDSGSKIEAVWRLPSLRLETEDELFVILEGLLRYEQASLSSIKGLCVASVVPRLNSTIDYFARKYLLEPAMFVKADRFVSVDLETDNPSEIGADRLANVMGAKECYGANVIVVDVGTAITIDIVMDGAFAGGAILPGPETAMSALFSRTAKLPEVELFFEDHYFGTSTEDNLRIGIVNGTYFALQGIISEIEKQFDVKPKIVGTGGKARLFITEDGFIEMDDPYLTLKGIRSYYNRVKSFEKNITDQSLD</sequence>
<organism evidence="17 18">
    <name type="scientific">Mesotoga prima</name>
    <dbReference type="NCBI Taxonomy" id="1184387"/>
    <lineage>
        <taxon>Bacteria</taxon>
        <taxon>Thermotogati</taxon>
        <taxon>Thermotogota</taxon>
        <taxon>Thermotogae</taxon>
        <taxon>Kosmotogales</taxon>
        <taxon>Kosmotogaceae</taxon>
        <taxon>Mesotoga</taxon>
    </lineage>
</organism>
<dbReference type="PANTHER" id="PTHR34265">
    <property type="entry name" value="TYPE III PANTOTHENATE KINASE"/>
    <property type="match status" value="1"/>
</dbReference>
<dbReference type="HAMAP" id="MF_01274">
    <property type="entry name" value="Pantothen_kinase_3"/>
    <property type="match status" value="1"/>
</dbReference>
<dbReference type="EMBL" id="LGGP01000053">
    <property type="protein sequence ID" value="KUK81495.1"/>
    <property type="molecule type" value="Genomic_DNA"/>
</dbReference>
<comment type="subcellular location">
    <subcellularLocation>
        <location evidence="3 16">Cytoplasm</location>
    </subcellularLocation>
</comment>
<protein>
    <recommendedName>
        <fullName evidence="15 16">Type III pantothenate kinase</fullName>
        <ecNumber evidence="6 16">2.7.1.33</ecNumber>
    </recommendedName>
    <alternativeName>
        <fullName evidence="16">PanK-III</fullName>
    </alternativeName>
    <alternativeName>
        <fullName evidence="16">Pantothenic acid kinase</fullName>
    </alternativeName>
</protein>
<evidence type="ECO:0000256" key="13">
    <source>
        <dbReference type="ARBA" id="ARBA00022993"/>
    </source>
</evidence>
<evidence type="ECO:0000313" key="18">
    <source>
        <dbReference type="Proteomes" id="UP000054092"/>
    </source>
</evidence>
<keyword evidence="11 16" id="KW-0067">ATP-binding</keyword>
<evidence type="ECO:0000256" key="15">
    <source>
        <dbReference type="ARBA" id="ARBA00040883"/>
    </source>
</evidence>
<comment type="catalytic activity">
    <reaction evidence="1 16">
        <text>(R)-pantothenate + ATP = (R)-4'-phosphopantothenate + ADP + H(+)</text>
        <dbReference type="Rhea" id="RHEA:16373"/>
        <dbReference type="ChEBI" id="CHEBI:10986"/>
        <dbReference type="ChEBI" id="CHEBI:15378"/>
        <dbReference type="ChEBI" id="CHEBI:29032"/>
        <dbReference type="ChEBI" id="CHEBI:30616"/>
        <dbReference type="ChEBI" id="CHEBI:456216"/>
        <dbReference type="EC" id="2.7.1.33"/>
    </reaction>
</comment>
<evidence type="ECO:0000256" key="16">
    <source>
        <dbReference type="HAMAP-Rule" id="MF_01274"/>
    </source>
</evidence>
<evidence type="ECO:0000256" key="5">
    <source>
        <dbReference type="ARBA" id="ARBA00011738"/>
    </source>
</evidence>
<keyword evidence="8 16" id="KW-0808">Transferase</keyword>
<dbReference type="UniPathway" id="UPA00241">
    <property type="reaction ID" value="UER00352"/>
</dbReference>
<dbReference type="CDD" id="cd24015">
    <property type="entry name" value="ASKHA_NBD_PanK-III"/>
    <property type="match status" value="1"/>
</dbReference>
<keyword evidence="9 16" id="KW-0547">Nucleotide-binding</keyword>
<gene>
    <name evidence="16" type="primary">coaX</name>
    <name evidence="17" type="ORF">XD94_0448</name>
</gene>
<comment type="cofactor">
    <cofactor evidence="16">
        <name>NH4(+)</name>
        <dbReference type="ChEBI" id="CHEBI:28938"/>
    </cofactor>
    <cofactor evidence="16">
        <name>K(+)</name>
        <dbReference type="ChEBI" id="CHEBI:29103"/>
    </cofactor>
    <text evidence="16">A monovalent cation. Ammonium or potassium.</text>
</comment>
<dbReference type="EC" id="2.7.1.33" evidence="6 16"/>
<comment type="cofactor">
    <cofactor evidence="2">
        <name>K(+)</name>
        <dbReference type="ChEBI" id="CHEBI:29103"/>
    </cofactor>
</comment>
<keyword evidence="16" id="KW-0479">Metal-binding</keyword>
<keyword evidence="7 16" id="KW-0963">Cytoplasm</keyword>
<dbReference type="Proteomes" id="UP000054092">
    <property type="component" value="Unassembled WGS sequence"/>
</dbReference>
<evidence type="ECO:0000256" key="12">
    <source>
        <dbReference type="ARBA" id="ARBA00022958"/>
    </source>
</evidence>
<dbReference type="AlphaFoldDB" id="A0A101HSF8"/>
<evidence type="ECO:0000256" key="9">
    <source>
        <dbReference type="ARBA" id="ARBA00022741"/>
    </source>
</evidence>
<comment type="caution">
    <text evidence="17">The sequence shown here is derived from an EMBL/GenBank/DDBJ whole genome shotgun (WGS) entry which is preliminary data.</text>
</comment>
<comment type="pathway">
    <text evidence="4 16">Cofactor biosynthesis; coenzyme A biosynthesis; CoA from (R)-pantothenate: step 1/5.</text>
</comment>
<dbReference type="NCBIfam" id="NF009848">
    <property type="entry name" value="PRK13318.1-6"/>
    <property type="match status" value="1"/>
</dbReference>
<comment type="subunit">
    <text evidence="5 16">Homodimer.</text>
</comment>
<proteinExistence type="inferred from homology"/>
<keyword evidence="13 16" id="KW-0173">Coenzyme A biosynthesis</keyword>
<evidence type="ECO:0000256" key="8">
    <source>
        <dbReference type="ARBA" id="ARBA00022679"/>
    </source>
</evidence>
<accession>A0A101HSF8</accession>
<comment type="caution">
    <text evidence="16">Lacks conserved residue(s) required for the propagation of feature annotation.</text>
</comment>
<evidence type="ECO:0000256" key="11">
    <source>
        <dbReference type="ARBA" id="ARBA00022840"/>
    </source>
</evidence>
<dbReference type="GO" id="GO:0015937">
    <property type="term" value="P:coenzyme A biosynthetic process"/>
    <property type="evidence" value="ECO:0007669"/>
    <property type="project" value="UniProtKB-UniRule"/>
</dbReference>
<dbReference type="InterPro" id="IPR043129">
    <property type="entry name" value="ATPase_NBD"/>
</dbReference>
<evidence type="ECO:0000256" key="4">
    <source>
        <dbReference type="ARBA" id="ARBA00005225"/>
    </source>
</evidence>
<evidence type="ECO:0000313" key="17">
    <source>
        <dbReference type="EMBL" id="KUK81495.1"/>
    </source>
</evidence>
<dbReference type="GO" id="GO:0004594">
    <property type="term" value="F:pantothenate kinase activity"/>
    <property type="evidence" value="ECO:0007669"/>
    <property type="project" value="UniProtKB-UniRule"/>
</dbReference>
<evidence type="ECO:0000256" key="10">
    <source>
        <dbReference type="ARBA" id="ARBA00022777"/>
    </source>
</evidence>
<dbReference type="GO" id="GO:0005737">
    <property type="term" value="C:cytoplasm"/>
    <property type="evidence" value="ECO:0007669"/>
    <property type="project" value="UniProtKB-SubCell"/>
</dbReference>
<dbReference type="GO" id="GO:0005524">
    <property type="term" value="F:ATP binding"/>
    <property type="evidence" value="ECO:0007669"/>
    <property type="project" value="UniProtKB-UniRule"/>
</dbReference>
<dbReference type="GO" id="GO:0046872">
    <property type="term" value="F:metal ion binding"/>
    <property type="evidence" value="ECO:0007669"/>
    <property type="project" value="UniProtKB-KW"/>
</dbReference>
<keyword evidence="10 16" id="KW-0418">Kinase</keyword>
<dbReference type="PATRIC" id="fig|1184387.3.peg.779"/>
<feature type="active site" description="Proton acceptor" evidence="16">
    <location>
        <position position="109"/>
    </location>
</feature>
<reference evidence="18" key="1">
    <citation type="journal article" date="2015" name="MBio">
        <title>Genome-Resolved Metagenomic Analysis Reveals Roles for Candidate Phyla and Other Microbial Community Members in Biogeochemical Transformations in Oil Reservoirs.</title>
        <authorList>
            <person name="Hu P."/>
            <person name="Tom L."/>
            <person name="Singh A."/>
            <person name="Thomas B.C."/>
            <person name="Baker B.J."/>
            <person name="Piceno Y.M."/>
            <person name="Andersen G.L."/>
            <person name="Banfield J.F."/>
        </authorList>
    </citation>
    <scope>NUCLEOTIDE SEQUENCE [LARGE SCALE GENOMIC DNA]</scope>
</reference>
<evidence type="ECO:0000256" key="2">
    <source>
        <dbReference type="ARBA" id="ARBA00001958"/>
    </source>
</evidence>